<protein>
    <recommendedName>
        <fullName evidence="2">GRPD C-terminal domain-containing protein</fullName>
    </recommendedName>
</protein>
<dbReference type="FunCoup" id="B9RFE6">
    <property type="interactions" value="534"/>
</dbReference>
<dbReference type="Proteomes" id="UP000008311">
    <property type="component" value="Unassembled WGS sequence"/>
</dbReference>
<dbReference type="PANTHER" id="PTHR34365">
    <property type="entry name" value="ENOLASE (DUF1399)"/>
    <property type="match status" value="1"/>
</dbReference>
<feature type="region of interest" description="Disordered" evidence="1">
    <location>
        <begin position="275"/>
        <end position="298"/>
    </location>
</feature>
<evidence type="ECO:0000313" key="3">
    <source>
        <dbReference type="EMBL" id="EEF49917.1"/>
    </source>
</evidence>
<dbReference type="InParanoid" id="B9RFE6"/>
<reference evidence="4" key="1">
    <citation type="journal article" date="2010" name="Nat. Biotechnol.">
        <title>Draft genome sequence of the oilseed species Ricinus communis.</title>
        <authorList>
            <person name="Chan A.P."/>
            <person name="Crabtree J."/>
            <person name="Zhao Q."/>
            <person name="Lorenzi H."/>
            <person name="Orvis J."/>
            <person name="Puiu D."/>
            <person name="Melake-Berhan A."/>
            <person name="Jones K.M."/>
            <person name="Redman J."/>
            <person name="Chen G."/>
            <person name="Cahoon E.B."/>
            <person name="Gedil M."/>
            <person name="Stanke M."/>
            <person name="Haas B.J."/>
            <person name="Wortman J.R."/>
            <person name="Fraser-Liggett C.M."/>
            <person name="Ravel J."/>
            <person name="Rabinowicz P.D."/>
        </authorList>
    </citation>
    <scope>NUCLEOTIDE SEQUENCE [LARGE SCALE GENOMIC DNA]</scope>
    <source>
        <strain evidence="4">cv. Hale</strain>
    </source>
</reference>
<dbReference type="InterPro" id="IPR057518">
    <property type="entry name" value="GRDP_C"/>
</dbReference>
<dbReference type="AlphaFoldDB" id="B9RFE6"/>
<name>B9RFE6_RICCO</name>
<dbReference type="Pfam" id="PF25335">
    <property type="entry name" value="GRDP_C"/>
    <property type="match status" value="1"/>
</dbReference>
<feature type="compositionally biased region" description="Acidic residues" evidence="1">
    <location>
        <begin position="286"/>
        <end position="298"/>
    </location>
</feature>
<organism evidence="3 4">
    <name type="scientific">Ricinus communis</name>
    <name type="common">Castor bean</name>
    <dbReference type="NCBI Taxonomy" id="3988"/>
    <lineage>
        <taxon>Eukaryota</taxon>
        <taxon>Viridiplantae</taxon>
        <taxon>Streptophyta</taxon>
        <taxon>Embryophyta</taxon>
        <taxon>Tracheophyta</taxon>
        <taxon>Spermatophyta</taxon>
        <taxon>Magnoliopsida</taxon>
        <taxon>eudicotyledons</taxon>
        <taxon>Gunneridae</taxon>
        <taxon>Pentapetalae</taxon>
        <taxon>rosids</taxon>
        <taxon>fabids</taxon>
        <taxon>Malpighiales</taxon>
        <taxon>Euphorbiaceae</taxon>
        <taxon>Acalyphoideae</taxon>
        <taxon>Acalypheae</taxon>
        <taxon>Ricinus</taxon>
    </lineage>
</organism>
<dbReference type="eggNOG" id="ENOG502QQ1A">
    <property type="taxonomic scope" value="Eukaryota"/>
</dbReference>
<proteinExistence type="predicted"/>
<dbReference type="EMBL" id="EQ973777">
    <property type="protein sequence ID" value="EEF49917.1"/>
    <property type="molecule type" value="Genomic_DNA"/>
</dbReference>
<dbReference type="InterPro" id="IPR009836">
    <property type="entry name" value="GRDP-like"/>
</dbReference>
<evidence type="ECO:0000256" key="1">
    <source>
        <dbReference type="SAM" id="MobiDB-lite"/>
    </source>
</evidence>
<feature type="domain" description="GRPD C-terminal" evidence="2">
    <location>
        <begin position="150"/>
        <end position="330"/>
    </location>
</feature>
<accession>B9RFE6</accession>
<gene>
    <name evidence="3" type="ORF">RCOM_1433990</name>
</gene>
<dbReference type="STRING" id="3988.B9RFE6"/>
<evidence type="ECO:0000259" key="2">
    <source>
        <dbReference type="Pfam" id="PF25335"/>
    </source>
</evidence>
<evidence type="ECO:0000313" key="4">
    <source>
        <dbReference type="Proteomes" id="UP000008311"/>
    </source>
</evidence>
<dbReference type="PANTHER" id="PTHR34365:SF2">
    <property type="entry name" value="ENOLASE (DUF1399)"/>
    <property type="match status" value="1"/>
</dbReference>
<keyword evidence="4" id="KW-1185">Reference proteome</keyword>
<sequence>MKAVQDDIKQNFLRLRAVRCHRELKIDKPFSTFSFDSWKKVSHLYCEFGTKGVLLELRKHCRGFFKSSKLEGSATFLWNDLLRAHSLTLEREIDKQVRVVASITPPVQASYLLKCVPDRVTDDSGAMVSDVILRMNHYKPQEGRWLSRTVLDHAGRECFVIRMRVGGGIWRRGGETPSAVRWEDRIIEVREGSWKYVAGSIGRAPEKVVGTATPKEPPENWQASWCFSTGEKLLINWESSSTSSSDLRFCLINQASPDSTMKLLKGRRMQYQANKISRESKKENNEVDNEEDEDEDEDEVGFMTLVRFTEDNPIGRATALLNWKLLIVEILPEEDVVFALLLCISILRSVSEMRKEDVGSLLIRRRVKEAKLGARDWGAVILHPSSFSPSISSPYLKPWHWNAKAVITSDGVNNLTKHPATNSSQVEGGEKLYKRGIIT</sequence>
<feature type="compositionally biased region" description="Basic and acidic residues" evidence="1">
    <location>
        <begin position="276"/>
        <end position="285"/>
    </location>
</feature>